<name>A0A4Z2HRL3_9TELE</name>
<protein>
    <submittedName>
        <fullName evidence="1">Uncharacterized protein</fullName>
    </submittedName>
</protein>
<accession>A0A4Z2HRL3</accession>
<dbReference type="AlphaFoldDB" id="A0A4Z2HRL3"/>
<dbReference type="Proteomes" id="UP000314294">
    <property type="component" value="Unassembled WGS sequence"/>
</dbReference>
<proteinExistence type="predicted"/>
<organism evidence="1 2">
    <name type="scientific">Liparis tanakae</name>
    <name type="common">Tanaka's snailfish</name>
    <dbReference type="NCBI Taxonomy" id="230148"/>
    <lineage>
        <taxon>Eukaryota</taxon>
        <taxon>Metazoa</taxon>
        <taxon>Chordata</taxon>
        <taxon>Craniata</taxon>
        <taxon>Vertebrata</taxon>
        <taxon>Euteleostomi</taxon>
        <taxon>Actinopterygii</taxon>
        <taxon>Neopterygii</taxon>
        <taxon>Teleostei</taxon>
        <taxon>Neoteleostei</taxon>
        <taxon>Acanthomorphata</taxon>
        <taxon>Eupercaria</taxon>
        <taxon>Perciformes</taxon>
        <taxon>Cottioidei</taxon>
        <taxon>Cottales</taxon>
        <taxon>Liparidae</taxon>
        <taxon>Liparis</taxon>
    </lineage>
</organism>
<sequence>MSVADGCCVTLLLQRPQRALQHSLKVRHLTEDQSLTLTLFTDLLAANDLMTKAKTRLLPHLHHLLPLCRGEPLRLVQVDLGLVEPGADVSQVLIKDFHLVLHNAEPVLGPGVDTPPGLVEATELVLQRGLTALHQSLQAGAGLPQAGQLPLTALGLLQQALREQERLPVAALHLLATLETFSKGSDEMFGRLTLAHATSASMSAGMSPQLFFCWSSASDVVSHSSRAALSFWNF</sequence>
<dbReference type="EMBL" id="SRLO01000189">
    <property type="protein sequence ID" value="TNN68479.1"/>
    <property type="molecule type" value="Genomic_DNA"/>
</dbReference>
<reference evidence="1 2" key="1">
    <citation type="submission" date="2019-03" db="EMBL/GenBank/DDBJ databases">
        <title>First draft genome of Liparis tanakae, snailfish: a comprehensive survey of snailfish specific genes.</title>
        <authorList>
            <person name="Kim W."/>
            <person name="Song I."/>
            <person name="Jeong J.-H."/>
            <person name="Kim D."/>
            <person name="Kim S."/>
            <person name="Ryu S."/>
            <person name="Song J.Y."/>
            <person name="Lee S.K."/>
        </authorList>
    </citation>
    <scope>NUCLEOTIDE SEQUENCE [LARGE SCALE GENOMIC DNA]</scope>
    <source>
        <tissue evidence="1">Muscle</tissue>
    </source>
</reference>
<comment type="caution">
    <text evidence="1">The sequence shown here is derived from an EMBL/GenBank/DDBJ whole genome shotgun (WGS) entry which is preliminary data.</text>
</comment>
<evidence type="ECO:0000313" key="1">
    <source>
        <dbReference type="EMBL" id="TNN68479.1"/>
    </source>
</evidence>
<evidence type="ECO:0000313" key="2">
    <source>
        <dbReference type="Proteomes" id="UP000314294"/>
    </source>
</evidence>
<gene>
    <name evidence="1" type="ORF">EYF80_021264</name>
</gene>
<keyword evidence="2" id="KW-1185">Reference proteome</keyword>